<dbReference type="OrthoDB" id="416437at2759"/>
<sequence length="288" mass="33219">MAPDSDDEWTEVQNEDANPAGSLDTMLAPQFDNDSSLAYCFAPSEGGQPRSRTKIRVHYSSIYEGFRVFRTVRGSPPYWEKTKKELFAMIRQLGIPTWFISFSAAETRWVHLRILGRTVHNKEYSDGEMLNMTWHEKSELIQSDPVTCARHFDYMIRRFINVLLSSYHPVGEIADHFYRVEFQQRGSPHIHMLAWVSNAPVYENASNTEVASFIDKYITCKKPTSEHLALNLQTHSHAKTCRKKREGVCRFGFPIPSMPRTMILTPLENVTTDEKDQFSALYDKGILE</sequence>
<dbReference type="AlphaFoldDB" id="A0A9Q1CMN7"/>
<feature type="domain" description="Helitron helicase-like" evidence="2">
    <location>
        <begin position="68"/>
        <end position="193"/>
    </location>
</feature>
<evidence type="ECO:0000256" key="1">
    <source>
        <dbReference type="SAM" id="MobiDB-lite"/>
    </source>
</evidence>
<reference evidence="3" key="1">
    <citation type="submission" date="2021-10" db="EMBL/GenBank/DDBJ databases">
        <title>Tropical sea cucumber genome reveals ecological adaptation and Cuvierian tubules defense mechanism.</title>
        <authorList>
            <person name="Chen T."/>
        </authorList>
    </citation>
    <scope>NUCLEOTIDE SEQUENCE</scope>
    <source>
        <strain evidence="3">Nanhai2018</strain>
        <tissue evidence="3">Muscle</tissue>
    </source>
</reference>
<dbReference type="EMBL" id="JAIZAY010000001">
    <property type="protein sequence ID" value="KAJ8048033.1"/>
    <property type="molecule type" value="Genomic_DNA"/>
</dbReference>
<feature type="compositionally biased region" description="Acidic residues" evidence="1">
    <location>
        <begin position="1"/>
        <end position="14"/>
    </location>
</feature>
<evidence type="ECO:0000259" key="2">
    <source>
        <dbReference type="Pfam" id="PF14214"/>
    </source>
</evidence>
<dbReference type="Pfam" id="PF14214">
    <property type="entry name" value="Helitron_like_N"/>
    <property type="match status" value="1"/>
</dbReference>
<gene>
    <name evidence="3" type="ORF">HOLleu_00192</name>
</gene>
<keyword evidence="4" id="KW-1185">Reference proteome</keyword>
<organism evidence="3 4">
    <name type="scientific">Holothuria leucospilota</name>
    <name type="common">Black long sea cucumber</name>
    <name type="synonym">Mertensiothuria leucospilota</name>
    <dbReference type="NCBI Taxonomy" id="206669"/>
    <lineage>
        <taxon>Eukaryota</taxon>
        <taxon>Metazoa</taxon>
        <taxon>Echinodermata</taxon>
        <taxon>Eleutherozoa</taxon>
        <taxon>Echinozoa</taxon>
        <taxon>Holothuroidea</taxon>
        <taxon>Aspidochirotacea</taxon>
        <taxon>Aspidochirotida</taxon>
        <taxon>Holothuriidae</taxon>
        <taxon>Holothuria</taxon>
    </lineage>
</organism>
<protein>
    <recommendedName>
        <fullName evidence="2">Helitron helicase-like domain-containing protein</fullName>
    </recommendedName>
</protein>
<dbReference type="Proteomes" id="UP001152320">
    <property type="component" value="Chromosome 1"/>
</dbReference>
<name>A0A9Q1CMN7_HOLLE</name>
<evidence type="ECO:0000313" key="4">
    <source>
        <dbReference type="Proteomes" id="UP001152320"/>
    </source>
</evidence>
<proteinExistence type="predicted"/>
<dbReference type="InterPro" id="IPR025476">
    <property type="entry name" value="Helitron_helicase-like"/>
</dbReference>
<comment type="caution">
    <text evidence="3">The sequence shown here is derived from an EMBL/GenBank/DDBJ whole genome shotgun (WGS) entry which is preliminary data.</text>
</comment>
<evidence type="ECO:0000313" key="3">
    <source>
        <dbReference type="EMBL" id="KAJ8048033.1"/>
    </source>
</evidence>
<feature type="region of interest" description="Disordered" evidence="1">
    <location>
        <begin position="1"/>
        <end position="25"/>
    </location>
</feature>
<accession>A0A9Q1CMN7</accession>